<dbReference type="EMBL" id="CP002838">
    <property type="protein sequence ID" value="AEM39025.1"/>
    <property type="molecule type" value="Genomic_DNA"/>
</dbReference>
<evidence type="ECO:0000313" key="2">
    <source>
        <dbReference type="Proteomes" id="UP000001037"/>
    </source>
</evidence>
<organism evidence="1 2">
    <name type="scientific">Pyrolobus fumarii (strain DSM 11204 / 1A)</name>
    <dbReference type="NCBI Taxonomy" id="694429"/>
    <lineage>
        <taxon>Archaea</taxon>
        <taxon>Thermoproteota</taxon>
        <taxon>Thermoprotei</taxon>
        <taxon>Desulfurococcales</taxon>
        <taxon>Pyrodictiaceae</taxon>
        <taxon>Pyrolobus</taxon>
    </lineage>
</organism>
<dbReference type="InParanoid" id="G0EFK1"/>
<protein>
    <submittedName>
        <fullName evidence="1">ATPase</fullName>
    </submittedName>
</protein>
<dbReference type="eggNOG" id="arCOG03166">
    <property type="taxonomic scope" value="Archaea"/>
</dbReference>
<dbReference type="SUPFAM" id="SSF52540">
    <property type="entry name" value="P-loop containing nucleoside triphosphate hydrolases"/>
    <property type="match status" value="1"/>
</dbReference>
<dbReference type="PANTHER" id="PTHR34704:SF1">
    <property type="entry name" value="ATPASE"/>
    <property type="match status" value="1"/>
</dbReference>
<dbReference type="HOGENOM" id="CLU_671970_0_0_2"/>
<name>G0EFK1_PYRF1</name>
<evidence type="ECO:0000313" key="1">
    <source>
        <dbReference type="EMBL" id="AEM39025.1"/>
    </source>
</evidence>
<dbReference type="KEGG" id="pfm:Pyrfu_1160"/>
<dbReference type="AlphaFoldDB" id="G0EFK1"/>
<reference evidence="1 2" key="1">
    <citation type="journal article" date="2011" name="Stand. Genomic Sci.">
        <title>Complete genome sequence of the hyperthermophilic chemolithoautotroph Pyrolobus fumarii type strain (1A).</title>
        <authorList>
            <person name="Anderson I."/>
            <person name="Goker M."/>
            <person name="Nolan M."/>
            <person name="Lucas S."/>
            <person name="Hammon N."/>
            <person name="Deshpande S."/>
            <person name="Cheng J.F."/>
            <person name="Tapia R."/>
            <person name="Han C."/>
            <person name="Goodwin L."/>
            <person name="Pitluck S."/>
            <person name="Huntemann M."/>
            <person name="Liolios K."/>
            <person name="Ivanova N."/>
            <person name="Pagani I."/>
            <person name="Mavromatis K."/>
            <person name="Ovchinikova G."/>
            <person name="Pati A."/>
            <person name="Chen A."/>
            <person name="Palaniappan K."/>
            <person name="Land M."/>
            <person name="Hauser L."/>
            <person name="Brambilla E.M."/>
            <person name="Huber H."/>
            <person name="Yasawong M."/>
            <person name="Rohde M."/>
            <person name="Spring S."/>
            <person name="Abt B."/>
            <person name="Sikorski J."/>
            <person name="Wirth R."/>
            <person name="Detter J.C."/>
            <person name="Woyke T."/>
            <person name="Bristow J."/>
            <person name="Eisen J.A."/>
            <person name="Markowitz V."/>
            <person name="Hugenholtz P."/>
            <person name="Kyrpides N.C."/>
            <person name="Klenk H.P."/>
            <person name="Lapidus A."/>
        </authorList>
    </citation>
    <scope>NUCLEOTIDE SEQUENCE [LARGE SCALE GENOMIC DNA]</scope>
    <source>
        <strain evidence="2">DSM 11204 / 1A</strain>
    </source>
</reference>
<dbReference type="PANTHER" id="PTHR34704">
    <property type="entry name" value="ATPASE"/>
    <property type="match status" value="1"/>
</dbReference>
<sequence>MRVVVERPWLSRFLLSGGRRLLYGRRKTGKTFYARRVLREYQFFIVRRGGAIYDPVNDETLDVAGFLRLCRLGERIILDEFHRADPRIFDAVQAGVCSEELVFITSTLHYYRRFVEEPEAPLKGLFAVRRVGLLTPLELLNTGWGGLEEEPARLIEHLVFYQEPVLIGRSLGDIVASGMEYARSLLGEVLTEEDHRYTARFDAILEAIAAGRTRLTEISSYLYLRGLIEKDSPSHVTKYLDVMVRVGLLERLEVWGRRRGSIYRHYSPLTDLAYHLQARYDFYEVPAPLEYGVRAARQRLPLLVEVFAERLLAQLYGLKPVKILEPEVDIALVRFKRLELVAEVKWVSRLSRDEVRRVEEKLYRLEAEKRILIVPDESIVPETSLEVWDAKRMIKEARAAKSILENL</sequence>
<proteinExistence type="predicted"/>
<keyword evidence="2" id="KW-1185">Reference proteome</keyword>
<gene>
    <name evidence="1" type="ordered locus">Pyrfu_1160</name>
</gene>
<dbReference type="InterPro" id="IPR027417">
    <property type="entry name" value="P-loop_NTPase"/>
</dbReference>
<accession>G0EFK1</accession>
<dbReference type="Proteomes" id="UP000001037">
    <property type="component" value="Chromosome"/>
</dbReference>